<evidence type="ECO:0000313" key="1">
    <source>
        <dbReference type="EMBL" id="APG26598.1"/>
    </source>
</evidence>
<protein>
    <submittedName>
        <fullName evidence="1">Uncharacterized protein</fullName>
    </submittedName>
</protein>
<sequence length="83" mass="9170">MIDCVGGLLDLSSAAQILVAIPSAQMIEKNRRPNTLGIIGDRKTCFKTRIDIFPFDEGARLGLDRAVNNCVQKITLMERTTFS</sequence>
<dbReference type="AlphaFoldDB" id="A0A1L3GLQ4"/>
<gene>
    <name evidence="1" type="ORF">A7E78_01205</name>
</gene>
<name>A0A1L3GLQ4_9BACT</name>
<keyword evidence="2" id="KW-1185">Reference proteome</keyword>
<dbReference type="KEGG" id="pef:A7E78_01205"/>
<evidence type="ECO:0000313" key="2">
    <source>
        <dbReference type="Proteomes" id="UP000182517"/>
    </source>
</evidence>
<accession>A0A1L3GLQ4</accession>
<proteinExistence type="predicted"/>
<dbReference type="Proteomes" id="UP000182517">
    <property type="component" value="Chromosome"/>
</dbReference>
<reference evidence="1 2" key="1">
    <citation type="journal article" date="2017" name="Genome Announc.">
        <title>Complete Genome Sequences of Two Acetylene-Fermenting Pelobacter acetylenicus Strains.</title>
        <authorList>
            <person name="Sutton J.M."/>
            <person name="Baesman S.M."/>
            <person name="Fierst J.L."/>
            <person name="Poret-Peterson A.T."/>
            <person name="Oremland R.S."/>
            <person name="Dunlap D.S."/>
            <person name="Akob D.M."/>
        </authorList>
    </citation>
    <scope>NUCLEOTIDE SEQUENCE [LARGE SCALE GENOMIC DNA]</scope>
    <source>
        <strain evidence="1 2">SFB93</strain>
    </source>
</reference>
<dbReference type="EMBL" id="CP015519">
    <property type="protein sequence ID" value="APG26598.1"/>
    <property type="molecule type" value="Genomic_DNA"/>
</dbReference>
<organism evidence="1 2">
    <name type="scientific">Syntrophotalea acetylenivorans</name>
    <dbReference type="NCBI Taxonomy" id="1842532"/>
    <lineage>
        <taxon>Bacteria</taxon>
        <taxon>Pseudomonadati</taxon>
        <taxon>Thermodesulfobacteriota</taxon>
        <taxon>Desulfuromonadia</taxon>
        <taxon>Desulfuromonadales</taxon>
        <taxon>Syntrophotaleaceae</taxon>
        <taxon>Syntrophotalea</taxon>
    </lineage>
</organism>